<feature type="domain" description="Zinc knuckle CX2CX4HX4C" evidence="2">
    <location>
        <begin position="86"/>
        <end position="130"/>
    </location>
</feature>
<dbReference type="Proteomes" id="UP001141552">
    <property type="component" value="Unassembled WGS sequence"/>
</dbReference>
<evidence type="ECO:0000259" key="2">
    <source>
        <dbReference type="Pfam" id="PF14392"/>
    </source>
</evidence>
<dbReference type="InterPro" id="IPR025836">
    <property type="entry name" value="Zn_knuckle_CX2CX4HX4C"/>
</dbReference>
<evidence type="ECO:0000313" key="3">
    <source>
        <dbReference type="EMBL" id="KAJ4830175.1"/>
    </source>
</evidence>
<dbReference type="OrthoDB" id="1707487at2759"/>
<sequence length="268" mass="30117">MADHNQLEDEVEGHPIIVPSAKEQAAVVFEDDEGETGPTELTLCLVGSLWTDRPFNVQAFMRTMRQLDPNRGLGQGKFIRFRTVKDVRTPILRGSTVILKDGKETWIYYKYERLPFFCCGRIGNIAKDCSHVDDDDLLNPALYQYGEELMASPLRRPVLFHGERTTDRVRRKLVFKPSRVGGTSSEGLQSRSESRTRVKKKNSESHNGTTHPTVNVEIEISSKFARISGEDVVIITDRPEVSAENQVLFGHGLTKTTTNVSIISSLNP</sequence>
<accession>A0A9Q0J781</accession>
<protein>
    <recommendedName>
        <fullName evidence="2">Zinc knuckle CX2CX4HX4C domain-containing protein</fullName>
    </recommendedName>
</protein>
<proteinExistence type="predicted"/>
<feature type="compositionally biased region" description="Polar residues" evidence="1">
    <location>
        <begin position="181"/>
        <end position="191"/>
    </location>
</feature>
<feature type="region of interest" description="Disordered" evidence="1">
    <location>
        <begin position="180"/>
        <end position="215"/>
    </location>
</feature>
<evidence type="ECO:0000256" key="1">
    <source>
        <dbReference type="SAM" id="MobiDB-lite"/>
    </source>
</evidence>
<comment type="caution">
    <text evidence="3">The sequence shown here is derived from an EMBL/GenBank/DDBJ whole genome shotgun (WGS) entry which is preliminary data.</text>
</comment>
<gene>
    <name evidence="3" type="ORF">Tsubulata_011977</name>
</gene>
<keyword evidence="4" id="KW-1185">Reference proteome</keyword>
<evidence type="ECO:0000313" key="4">
    <source>
        <dbReference type="Proteomes" id="UP001141552"/>
    </source>
</evidence>
<organism evidence="3 4">
    <name type="scientific">Turnera subulata</name>
    <dbReference type="NCBI Taxonomy" id="218843"/>
    <lineage>
        <taxon>Eukaryota</taxon>
        <taxon>Viridiplantae</taxon>
        <taxon>Streptophyta</taxon>
        <taxon>Embryophyta</taxon>
        <taxon>Tracheophyta</taxon>
        <taxon>Spermatophyta</taxon>
        <taxon>Magnoliopsida</taxon>
        <taxon>eudicotyledons</taxon>
        <taxon>Gunneridae</taxon>
        <taxon>Pentapetalae</taxon>
        <taxon>rosids</taxon>
        <taxon>fabids</taxon>
        <taxon>Malpighiales</taxon>
        <taxon>Passifloraceae</taxon>
        <taxon>Turnera</taxon>
    </lineage>
</organism>
<dbReference type="AlphaFoldDB" id="A0A9Q0J781"/>
<dbReference type="EMBL" id="JAKUCV010005714">
    <property type="protein sequence ID" value="KAJ4830175.1"/>
    <property type="molecule type" value="Genomic_DNA"/>
</dbReference>
<feature type="compositionally biased region" description="Basic and acidic residues" evidence="1">
    <location>
        <begin position="192"/>
        <end position="204"/>
    </location>
</feature>
<dbReference type="Pfam" id="PF14392">
    <property type="entry name" value="zf-CCHC_4"/>
    <property type="match status" value="1"/>
</dbReference>
<reference evidence="3" key="2">
    <citation type="journal article" date="2023" name="Plants (Basel)">
        <title>Annotation of the Turnera subulata (Passifloraceae) Draft Genome Reveals the S-Locus Evolved after the Divergence of Turneroideae from Passifloroideae in a Stepwise Manner.</title>
        <authorList>
            <person name="Henning P.M."/>
            <person name="Roalson E.H."/>
            <person name="Mir W."/>
            <person name="McCubbin A.G."/>
            <person name="Shore J.S."/>
        </authorList>
    </citation>
    <scope>NUCLEOTIDE SEQUENCE</scope>
    <source>
        <strain evidence="3">F60SS</strain>
    </source>
</reference>
<reference evidence="3" key="1">
    <citation type="submission" date="2022-02" db="EMBL/GenBank/DDBJ databases">
        <authorList>
            <person name="Henning P.M."/>
            <person name="McCubbin A.G."/>
            <person name="Shore J.S."/>
        </authorList>
    </citation>
    <scope>NUCLEOTIDE SEQUENCE</scope>
    <source>
        <strain evidence="3">F60SS</strain>
        <tissue evidence="3">Leaves</tissue>
    </source>
</reference>
<name>A0A9Q0J781_9ROSI</name>